<dbReference type="PIRSF" id="PIRSF016896">
    <property type="entry name" value="GHMP_arc_MJ0969"/>
    <property type="match status" value="1"/>
</dbReference>
<comment type="similarity">
    <text evidence="1">Belongs to the GHMP kinase family. PoK subfamily.</text>
</comment>
<dbReference type="InterPro" id="IPR006204">
    <property type="entry name" value="GHMP_kinase_N_dom"/>
</dbReference>
<dbReference type="PANTHER" id="PTHR42282">
    <property type="entry name" value="PANTOATE KINASE-RELATED"/>
    <property type="match status" value="1"/>
</dbReference>
<evidence type="ECO:0000256" key="1">
    <source>
        <dbReference type="HAMAP-Rule" id="MF_02223"/>
    </source>
</evidence>
<dbReference type="GO" id="GO:0005524">
    <property type="term" value="F:ATP binding"/>
    <property type="evidence" value="ECO:0007669"/>
    <property type="project" value="UniProtKB-KW"/>
</dbReference>
<dbReference type="EMBL" id="LKCM01000311">
    <property type="protein sequence ID" value="KPQ41710.1"/>
    <property type="molecule type" value="Genomic_DNA"/>
</dbReference>
<name>A0A0P8CG99_9EURY</name>
<feature type="domain" description="GHMP kinase C-terminal" evidence="3">
    <location>
        <begin position="216"/>
        <end position="256"/>
    </location>
</feature>
<dbReference type="EC" id="2.7.1.169" evidence="1"/>
<dbReference type="GO" id="GO:0015937">
    <property type="term" value="P:coenzyme A biosynthetic process"/>
    <property type="evidence" value="ECO:0007669"/>
    <property type="project" value="UniProtKB-UniRule"/>
</dbReference>
<keyword evidence="1 4" id="KW-0418">Kinase</keyword>
<dbReference type="InterPro" id="IPR020568">
    <property type="entry name" value="Ribosomal_Su5_D2-typ_SF"/>
</dbReference>
<proteinExistence type="inferred from homology"/>
<comment type="function">
    <text evidence="1">Phosphorylates (R)-pantoate to form (R)-4-phosphopantoate in the CoA biosynthesis pathway.</text>
</comment>
<sequence length="281" mass="29438">MQNKIGKAFAPAHISGIFIIDIKKDPSLSGSMGCGICLEDGAVTEVRPSKETIIRINGIVTGAPTTLSAIGLLTPEPVLVDTKLDIPIGAGFGASGAGALSAALSLNEALSLDLTFKEVAGAAHCAEVTNMTGLGDVTGMTFGGMVIRKKAGAPFRGIIDKIPSRNTKISWIEFNEISTKSVLSDELKQKTINRAGKSRLKELFKKPTVENFMIQSAAFAKDIELMSPRVKDAIEAVKAAGGLASQAMLGDTVFAINDNGALMEFGKVHESRISNAGAHLI</sequence>
<dbReference type="InterPro" id="IPR012043">
    <property type="entry name" value="PoK"/>
</dbReference>
<dbReference type="InterPro" id="IPR014721">
    <property type="entry name" value="Ribsml_uS5_D2-typ_fold_subgr"/>
</dbReference>
<dbReference type="HAMAP" id="MF_02223">
    <property type="entry name" value="Pantoate_kinase"/>
    <property type="match status" value="1"/>
</dbReference>
<keyword evidence="1" id="KW-0067">ATP-binding</keyword>
<keyword evidence="1" id="KW-0547">Nucleotide-binding</keyword>
<evidence type="ECO:0000313" key="4">
    <source>
        <dbReference type="EMBL" id="KPQ41710.1"/>
    </source>
</evidence>
<comment type="caution">
    <text evidence="4">The sequence shown here is derived from an EMBL/GenBank/DDBJ whole genome shotgun (WGS) entry which is preliminary data.</text>
</comment>
<dbReference type="SUPFAM" id="SSF54211">
    <property type="entry name" value="Ribosomal protein S5 domain 2-like"/>
    <property type="match status" value="1"/>
</dbReference>
<organism evidence="4 5">
    <name type="scientific">Candidatus Methanoperedens nitratireducens</name>
    <dbReference type="NCBI Taxonomy" id="1392998"/>
    <lineage>
        <taxon>Archaea</taxon>
        <taxon>Methanobacteriati</taxon>
        <taxon>Methanobacteriota</taxon>
        <taxon>Stenosarchaea group</taxon>
        <taxon>Methanomicrobia</taxon>
        <taxon>Methanosarcinales</taxon>
        <taxon>ANME-2 cluster</taxon>
        <taxon>Candidatus Methanoperedentaceae</taxon>
        <taxon>Candidatus Methanoperedens</taxon>
    </lineage>
</organism>
<dbReference type="GO" id="GO:0016301">
    <property type="term" value="F:kinase activity"/>
    <property type="evidence" value="ECO:0007669"/>
    <property type="project" value="UniProtKB-UniRule"/>
</dbReference>
<dbReference type="Pfam" id="PF00288">
    <property type="entry name" value="GHMP_kinases_N"/>
    <property type="match status" value="1"/>
</dbReference>
<dbReference type="Gene3D" id="3.30.230.10">
    <property type="match status" value="1"/>
</dbReference>
<feature type="domain" description="GHMP kinase N-terminal" evidence="2">
    <location>
        <begin position="76"/>
        <end position="144"/>
    </location>
</feature>
<dbReference type="PATRIC" id="fig|1719120.3.peg.4062"/>
<comment type="catalytic activity">
    <reaction evidence="1">
        <text>(R)-pantoate + ATP = (R)-4-phosphopantoate + ADP + H(+)</text>
        <dbReference type="Rhea" id="RHEA:28246"/>
        <dbReference type="ChEBI" id="CHEBI:15378"/>
        <dbReference type="ChEBI" id="CHEBI:15980"/>
        <dbReference type="ChEBI" id="CHEBI:30616"/>
        <dbReference type="ChEBI" id="CHEBI:61294"/>
        <dbReference type="ChEBI" id="CHEBI:456216"/>
        <dbReference type="EC" id="2.7.1.169"/>
    </reaction>
</comment>
<comment type="pathway">
    <text evidence="1">Cofactor biosynthesis; coenzyme A biosynthesis.</text>
</comment>
<evidence type="ECO:0000259" key="2">
    <source>
        <dbReference type="Pfam" id="PF00288"/>
    </source>
</evidence>
<reference evidence="4 5" key="1">
    <citation type="submission" date="2015-09" db="EMBL/GenBank/DDBJ databases">
        <title>A metagenomics-based metabolic model of nitrate-dependent anaerobic oxidation of methane by Methanoperedens-like archaea.</title>
        <authorList>
            <person name="Arshad A."/>
            <person name="Speth D.R."/>
            <person name="De Graaf R.M."/>
            <person name="Op Den Camp H.J."/>
            <person name="Jetten M.S."/>
            <person name="Welte C.U."/>
        </authorList>
    </citation>
    <scope>NUCLEOTIDE SEQUENCE [LARGE SCALE GENOMIC DNA]</scope>
</reference>
<dbReference type="Pfam" id="PF08544">
    <property type="entry name" value="GHMP_kinases_C"/>
    <property type="match status" value="1"/>
</dbReference>
<evidence type="ECO:0000259" key="3">
    <source>
        <dbReference type="Pfam" id="PF08544"/>
    </source>
</evidence>
<gene>
    <name evidence="4" type="ORF">MPEBLZ_03738</name>
</gene>
<dbReference type="PANTHER" id="PTHR42282:SF1">
    <property type="entry name" value="PANTOATE KINASE"/>
    <property type="match status" value="1"/>
</dbReference>
<dbReference type="UniPathway" id="UPA00241"/>
<keyword evidence="1" id="KW-0173">Coenzyme A biosynthesis</keyword>
<accession>A0A0P8CG99</accession>
<evidence type="ECO:0000313" key="5">
    <source>
        <dbReference type="Proteomes" id="UP000050360"/>
    </source>
</evidence>
<dbReference type="Proteomes" id="UP000050360">
    <property type="component" value="Unassembled WGS sequence"/>
</dbReference>
<dbReference type="AlphaFoldDB" id="A0A0P8CG99"/>
<protein>
    <recommendedName>
        <fullName evidence="1">Pantoate kinase</fullName>
        <shortName evidence="1">PoK</shortName>
        <ecNumber evidence="1">2.7.1.169</ecNumber>
    </recommendedName>
</protein>
<keyword evidence="1 4" id="KW-0808">Transferase</keyword>
<dbReference type="InterPro" id="IPR013750">
    <property type="entry name" value="GHMP_kinase_C_dom"/>
</dbReference>